<evidence type="ECO:0000313" key="3">
    <source>
        <dbReference type="Proteomes" id="UP000736672"/>
    </source>
</evidence>
<dbReference type="OrthoDB" id="3499148at2759"/>
<proteinExistence type="predicted"/>
<evidence type="ECO:0000256" key="1">
    <source>
        <dbReference type="SAM" id="MobiDB-lite"/>
    </source>
</evidence>
<feature type="compositionally biased region" description="Polar residues" evidence="1">
    <location>
        <begin position="233"/>
        <end position="243"/>
    </location>
</feature>
<comment type="caution">
    <text evidence="2">The sequence shown here is derived from an EMBL/GenBank/DDBJ whole genome shotgun (WGS) entry which is preliminary data.</text>
</comment>
<dbReference type="EMBL" id="JAGTJS010000014">
    <property type="protein sequence ID" value="KAH7248367.1"/>
    <property type="molecule type" value="Genomic_DNA"/>
</dbReference>
<organism evidence="2 3">
    <name type="scientific">Fusarium solani</name>
    <name type="common">Filamentous fungus</name>
    <dbReference type="NCBI Taxonomy" id="169388"/>
    <lineage>
        <taxon>Eukaryota</taxon>
        <taxon>Fungi</taxon>
        <taxon>Dikarya</taxon>
        <taxon>Ascomycota</taxon>
        <taxon>Pezizomycotina</taxon>
        <taxon>Sordariomycetes</taxon>
        <taxon>Hypocreomycetidae</taxon>
        <taxon>Hypocreales</taxon>
        <taxon>Nectriaceae</taxon>
        <taxon>Fusarium</taxon>
        <taxon>Fusarium solani species complex</taxon>
    </lineage>
</organism>
<dbReference type="Proteomes" id="UP000736672">
    <property type="component" value="Unassembled WGS sequence"/>
</dbReference>
<gene>
    <name evidence="2" type="ORF">B0J15DRAFT_62292</name>
</gene>
<name>A0A9P9K3X9_FUSSL</name>
<keyword evidence="3" id="KW-1185">Reference proteome</keyword>
<dbReference type="AlphaFoldDB" id="A0A9P9K3X9"/>
<sequence>MGDEQLSQSNVDKCRQIIEDSSRLFTTQLQQPWARTKTPYGLDEALKALQPTLRGTQQLATNQGEDRRRRLETEAIFLQVGFQAWLAYFLTDHHQGQHYTGQQVTRATVEAFRHLSREDRTKVAKELAGFKCHETVEKAIEKLMRSRKRQSKLLLTLDEGYFNIMAGLINGTDDEESSDHATNATISNLPSVGESLPLTDSAMAASTIHTNTAMSRLPSVVESLPPTDDAMAASTTDPNTTIWSLPPTDGAMTVSTTSGTLGFNPASDPATAFKQAQKCSLGSFQGLMEIFPPYLCSAVPAKDGKADVTMDFPHATKHGLKLHCLMSLVIKASEIPFITYRLFQVQITVGDDGVRHQVLPNGGRGLARKGFEFQGSLDDDIVSILGPEIVKAIAKSPVRDAELGVGIAASRCVTMTFSDNPLDSGILNLSLGLEHGLKMREKLFG</sequence>
<reference evidence="2" key="1">
    <citation type="journal article" date="2021" name="Nat. Commun.">
        <title>Genetic determinants of endophytism in the Arabidopsis root mycobiome.</title>
        <authorList>
            <person name="Mesny F."/>
            <person name="Miyauchi S."/>
            <person name="Thiergart T."/>
            <person name="Pickel B."/>
            <person name="Atanasova L."/>
            <person name="Karlsson M."/>
            <person name="Huettel B."/>
            <person name="Barry K.W."/>
            <person name="Haridas S."/>
            <person name="Chen C."/>
            <person name="Bauer D."/>
            <person name="Andreopoulos W."/>
            <person name="Pangilinan J."/>
            <person name="LaButti K."/>
            <person name="Riley R."/>
            <person name="Lipzen A."/>
            <person name="Clum A."/>
            <person name="Drula E."/>
            <person name="Henrissat B."/>
            <person name="Kohler A."/>
            <person name="Grigoriev I.V."/>
            <person name="Martin F.M."/>
            <person name="Hacquard S."/>
        </authorList>
    </citation>
    <scope>NUCLEOTIDE SEQUENCE</scope>
    <source>
        <strain evidence="2">FSSC 5 MPI-SDFR-AT-0091</strain>
    </source>
</reference>
<protein>
    <submittedName>
        <fullName evidence="2">Uncharacterized protein</fullName>
    </submittedName>
</protein>
<accession>A0A9P9K3X9</accession>
<feature type="region of interest" description="Disordered" evidence="1">
    <location>
        <begin position="223"/>
        <end position="248"/>
    </location>
</feature>
<evidence type="ECO:0000313" key="2">
    <source>
        <dbReference type="EMBL" id="KAH7248367.1"/>
    </source>
</evidence>